<dbReference type="STRING" id="1238182.C882_0814"/>
<accession>K9HDP6</accession>
<reference evidence="2 3" key="1">
    <citation type="journal article" date="2013" name="Genome Announc.">
        <title>Draft Genome Sequence of an Alphaproteobacterium, Caenispirillum salinarum AK4(T), Isolated from a Solar Saltern.</title>
        <authorList>
            <person name="Khatri I."/>
            <person name="Singh A."/>
            <person name="Korpole S."/>
            <person name="Pinnaka A.K."/>
            <person name="Subramanian S."/>
        </authorList>
    </citation>
    <scope>NUCLEOTIDE SEQUENCE [LARGE SCALE GENOMIC DNA]</scope>
    <source>
        <strain evidence="2 3">AK4</strain>
    </source>
</reference>
<dbReference type="EMBL" id="ANHY01000015">
    <property type="protein sequence ID" value="EKV28603.1"/>
    <property type="molecule type" value="Genomic_DNA"/>
</dbReference>
<dbReference type="GO" id="GO:0008782">
    <property type="term" value="F:adenosylhomocysteine nucleosidase activity"/>
    <property type="evidence" value="ECO:0007669"/>
    <property type="project" value="TreeGrafter"/>
</dbReference>
<gene>
    <name evidence="2" type="ORF">C882_0814</name>
</gene>
<name>K9HDP6_9PROT</name>
<dbReference type="Proteomes" id="UP000009881">
    <property type="component" value="Unassembled WGS sequence"/>
</dbReference>
<dbReference type="Gene3D" id="3.40.50.1580">
    <property type="entry name" value="Nucleoside phosphorylase domain"/>
    <property type="match status" value="1"/>
</dbReference>
<dbReference type="InterPro" id="IPR017831">
    <property type="entry name" value="Hopanoid-assoc_phosphoryl_HpnG"/>
</dbReference>
<proteinExistence type="predicted"/>
<dbReference type="Pfam" id="PF01048">
    <property type="entry name" value="PNP_UDP_1"/>
    <property type="match status" value="1"/>
</dbReference>
<dbReference type="GO" id="GO:0019284">
    <property type="term" value="P:L-methionine salvage from S-adenosylmethionine"/>
    <property type="evidence" value="ECO:0007669"/>
    <property type="project" value="TreeGrafter"/>
</dbReference>
<dbReference type="PANTHER" id="PTHR46832">
    <property type="entry name" value="5'-METHYLTHIOADENOSINE/S-ADENOSYLHOMOCYSTEINE NUCLEOSIDASE"/>
    <property type="match status" value="1"/>
</dbReference>
<dbReference type="SUPFAM" id="SSF53167">
    <property type="entry name" value="Purine and uridine phosphorylases"/>
    <property type="match status" value="1"/>
</dbReference>
<organism evidence="2 3">
    <name type="scientific">Caenispirillum salinarum AK4</name>
    <dbReference type="NCBI Taxonomy" id="1238182"/>
    <lineage>
        <taxon>Bacteria</taxon>
        <taxon>Pseudomonadati</taxon>
        <taxon>Pseudomonadota</taxon>
        <taxon>Alphaproteobacteria</taxon>
        <taxon>Rhodospirillales</taxon>
        <taxon>Novispirillaceae</taxon>
        <taxon>Caenispirillum</taxon>
    </lineage>
</organism>
<dbReference type="OrthoDB" id="7357315at2"/>
<dbReference type="CDD" id="cd17768">
    <property type="entry name" value="adenosylhopane_nucleosidase_HpnG-like"/>
    <property type="match status" value="1"/>
</dbReference>
<evidence type="ECO:0000259" key="1">
    <source>
        <dbReference type="Pfam" id="PF01048"/>
    </source>
</evidence>
<keyword evidence="3" id="KW-1185">Reference proteome</keyword>
<evidence type="ECO:0000313" key="2">
    <source>
        <dbReference type="EMBL" id="EKV28603.1"/>
    </source>
</evidence>
<comment type="caution">
    <text evidence="2">The sequence shown here is derived from an EMBL/GenBank/DDBJ whole genome shotgun (WGS) entry which is preliminary data.</text>
</comment>
<dbReference type="eggNOG" id="COG0775">
    <property type="taxonomic scope" value="Bacteria"/>
</dbReference>
<dbReference type="RefSeq" id="WP_009541471.1">
    <property type="nucleotide sequence ID" value="NZ_ANHY01000015.1"/>
</dbReference>
<dbReference type="GO" id="GO:0009116">
    <property type="term" value="P:nucleoside metabolic process"/>
    <property type="evidence" value="ECO:0007669"/>
    <property type="project" value="InterPro"/>
</dbReference>
<sequence>MGAVEGIGAVTGLHAETVLARRLGMRAACCGIPPGRAEDLAEELVEEQNVVALVSFGLCGGLDPAVAPGTLVIPDRVVGEDDYTGFPTDTRWRSALLDRLPEARTGRLLGHDRIVATVAEKAELFALTEALAVDTESTGVATVAQRHGLPFMALRAVCDPATMALPRAALVAVTETGRVDAGAVLRAVLRHPGEIGRLVRLGAANRAAMKALLRGGAVLGPTLS</sequence>
<dbReference type="PANTHER" id="PTHR46832:SF1">
    <property type="entry name" value="5'-METHYLTHIOADENOSINE_S-ADENOSYLHOMOCYSTEINE NUCLEOSIDASE"/>
    <property type="match status" value="1"/>
</dbReference>
<feature type="domain" description="Nucleoside phosphorylase" evidence="1">
    <location>
        <begin position="27"/>
        <end position="190"/>
    </location>
</feature>
<dbReference type="InterPro" id="IPR000845">
    <property type="entry name" value="Nucleoside_phosphorylase_d"/>
</dbReference>
<evidence type="ECO:0000313" key="3">
    <source>
        <dbReference type="Proteomes" id="UP000009881"/>
    </source>
</evidence>
<dbReference type="GO" id="GO:0005829">
    <property type="term" value="C:cytosol"/>
    <property type="evidence" value="ECO:0007669"/>
    <property type="project" value="TreeGrafter"/>
</dbReference>
<dbReference type="AlphaFoldDB" id="K9HDP6"/>
<dbReference type="NCBIfam" id="TIGR03468">
    <property type="entry name" value="HpnG"/>
    <property type="match status" value="1"/>
</dbReference>
<protein>
    <submittedName>
        <fullName evidence="2">Adenosylhopane nucleosidase, HpnG</fullName>
    </submittedName>
</protein>
<dbReference type="InterPro" id="IPR035994">
    <property type="entry name" value="Nucleoside_phosphorylase_sf"/>
</dbReference>
<dbReference type="GO" id="GO:0008930">
    <property type="term" value="F:methylthioadenosine nucleosidase activity"/>
    <property type="evidence" value="ECO:0007669"/>
    <property type="project" value="TreeGrafter"/>
</dbReference>